<dbReference type="AlphaFoldDB" id="I4CDF1"/>
<dbReference type="STRING" id="706587.Desti_4980"/>
<organism evidence="1 2">
    <name type="scientific">Desulfomonile tiedjei (strain ATCC 49306 / DSM 6799 / DCB-1)</name>
    <dbReference type="NCBI Taxonomy" id="706587"/>
    <lineage>
        <taxon>Bacteria</taxon>
        <taxon>Pseudomonadati</taxon>
        <taxon>Thermodesulfobacteriota</taxon>
        <taxon>Desulfomonilia</taxon>
        <taxon>Desulfomonilales</taxon>
        <taxon>Desulfomonilaceae</taxon>
        <taxon>Desulfomonile</taxon>
    </lineage>
</organism>
<protein>
    <submittedName>
        <fullName evidence="1">Uncharacterized protein</fullName>
    </submittedName>
</protein>
<dbReference type="HOGENOM" id="CLU_2522204_0_0_7"/>
<proteinExistence type="predicted"/>
<sequence>MPYVPHVKRFAQILPCKAGHFTANMCVRWVLKCVLPMCVQRSNPATGGSKSGPGMSPKRSQAVPFAAKEICRDRQIAGFSIFPL</sequence>
<name>I4CDF1_DESTA</name>
<dbReference type="Proteomes" id="UP000006055">
    <property type="component" value="Chromosome"/>
</dbReference>
<reference evidence="2" key="1">
    <citation type="submission" date="2012-06" db="EMBL/GenBank/DDBJ databases">
        <title>Complete sequence of chromosome of Desulfomonile tiedjei DSM 6799.</title>
        <authorList>
            <person name="Lucas S."/>
            <person name="Copeland A."/>
            <person name="Lapidus A."/>
            <person name="Glavina del Rio T."/>
            <person name="Dalin E."/>
            <person name="Tice H."/>
            <person name="Bruce D."/>
            <person name="Goodwin L."/>
            <person name="Pitluck S."/>
            <person name="Peters L."/>
            <person name="Ovchinnikova G."/>
            <person name="Zeytun A."/>
            <person name="Lu M."/>
            <person name="Kyrpides N."/>
            <person name="Mavromatis K."/>
            <person name="Ivanova N."/>
            <person name="Brettin T."/>
            <person name="Detter J.C."/>
            <person name="Han C."/>
            <person name="Larimer F."/>
            <person name="Land M."/>
            <person name="Hauser L."/>
            <person name="Markowitz V."/>
            <person name="Cheng J.-F."/>
            <person name="Hugenholtz P."/>
            <person name="Woyke T."/>
            <person name="Wu D."/>
            <person name="Spring S."/>
            <person name="Schroeder M."/>
            <person name="Brambilla E."/>
            <person name="Klenk H.-P."/>
            <person name="Eisen J.A."/>
        </authorList>
    </citation>
    <scope>NUCLEOTIDE SEQUENCE [LARGE SCALE GENOMIC DNA]</scope>
    <source>
        <strain evidence="2">ATCC 49306 / DSM 6799 / DCB-1</strain>
    </source>
</reference>
<evidence type="ECO:0000313" key="1">
    <source>
        <dbReference type="EMBL" id="AFM27592.1"/>
    </source>
</evidence>
<accession>I4CDF1</accession>
<dbReference type="EMBL" id="CP003360">
    <property type="protein sequence ID" value="AFM27592.1"/>
    <property type="molecule type" value="Genomic_DNA"/>
</dbReference>
<gene>
    <name evidence="1" type="ordered locus">Desti_4980</name>
</gene>
<keyword evidence="2" id="KW-1185">Reference proteome</keyword>
<dbReference type="KEGG" id="dti:Desti_4980"/>
<evidence type="ECO:0000313" key="2">
    <source>
        <dbReference type="Proteomes" id="UP000006055"/>
    </source>
</evidence>